<feature type="compositionally biased region" description="Basic and acidic residues" evidence="4">
    <location>
        <begin position="660"/>
        <end position="669"/>
    </location>
</feature>
<dbReference type="GeneID" id="59233923"/>
<evidence type="ECO:0000313" key="5">
    <source>
        <dbReference type="EMBL" id="QLG70287.1"/>
    </source>
</evidence>
<keyword evidence="3" id="KW-0472">Membrane</keyword>
<dbReference type="OrthoDB" id="3973404at2759"/>
<feature type="compositionally biased region" description="Low complexity" evidence="4">
    <location>
        <begin position="339"/>
        <end position="352"/>
    </location>
</feature>
<dbReference type="InterPro" id="IPR031370">
    <property type="entry name" value="Aim3"/>
</dbReference>
<feature type="compositionally biased region" description="Polar residues" evidence="4">
    <location>
        <begin position="324"/>
        <end position="338"/>
    </location>
</feature>
<dbReference type="EMBL" id="CP058604">
    <property type="protein sequence ID" value="QLG70287.1"/>
    <property type="molecule type" value="Genomic_DNA"/>
</dbReference>
<feature type="compositionally biased region" description="Polar residues" evidence="4">
    <location>
        <begin position="437"/>
        <end position="460"/>
    </location>
</feature>
<feature type="region of interest" description="Disordered" evidence="4">
    <location>
        <begin position="507"/>
        <end position="751"/>
    </location>
</feature>
<protein>
    <recommendedName>
        <fullName evidence="7">Altered inheritance of mitochondria protein 3</fullName>
    </recommendedName>
</protein>
<dbReference type="GO" id="GO:0030479">
    <property type="term" value="C:actin cortical patch"/>
    <property type="evidence" value="ECO:0007669"/>
    <property type="project" value="InterPro"/>
</dbReference>
<gene>
    <name evidence="5" type="ORF">HG535_0A02250</name>
</gene>
<accession>A0A7H9AVT8</accession>
<organism evidence="5 6">
    <name type="scientific">Zygotorulaspora mrakii</name>
    <name type="common">Zygosaccharomyces mrakii</name>
    <dbReference type="NCBI Taxonomy" id="42260"/>
    <lineage>
        <taxon>Eukaryota</taxon>
        <taxon>Fungi</taxon>
        <taxon>Dikarya</taxon>
        <taxon>Ascomycota</taxon>
        <taxon>Saccharomycotina</taxon>
        <taxon>Saccharomycetes</taxon>
        <taxon>Saccharomycetales</taxon>
        <taxon>Saccharomycetaceae</taxon>
        <taxon>Zygotorulaspora</taxon>
    </lineage>
</organism>
<reference evidence="5 6" key="1">
    <citation type="submission" date="2020-07" db="EMBL/GenBank/DDBJ databases">
        <title>The yeast mating-type switching endonuclease HO is a domesticated member of an unorthodox homing genetic element family.</title>
        <authorList>
            <person name="Coughlan A.Y."/>
            <person name="Lombardi L."/>
            <person name="Braun-Galleani S."/>
            <person name="Martos A.R."/>
            <person name="Galeote V."/>
            <person name="Bigey F."/>
            <person name="Dequin S."/>
            <person name="Byrne K.P."/>
            <person name="Wolfe K.H."/>
        </authorList>
    </citation>
    <scope>NUCLEOTIDE SEQUENCE [LARGE SCALE GENOMIC DNA]</scope>
    <source>
        <strain evidence="5 6">NRRL Y-6702</strain>
    </source>
</reference>
<sequence>MSDFWEKNKGSITSGLKTAGKYGYQGTKYVAKTGYKAGKSASKNSSNRRRERERRKKNGDDEDEEEEDDENPNGNYSKQAHHSRHDGQAQSFGPQYQQWQPSQQPYQQTGQLAQPYAQAPQPYGQPPQPYGQPPQPYGQPPQPYGQTPPPQPYGQTPPPQPYGQPPPPQPYGQPQQSYGQSSQPYGQPPQQYGQTPPPQPYGQPPPPQPYVQPPPPQPYVQPPPPQPYGQPQQSYGQPQQPYGQPQQPYGQPQQVSQAYQNIPETRQGYQVPQQPQQAQATPPLQQEASHFQQPTAAPVPLPERTAAPVSQAPQHTQPPGAAQGPQTYFSPPSAQNYDSTSGSSTGPSQQAPAFNRERAMSPPLAERAKPSLSIDTNTSANIGPTVPNVVPYQKEQAEERKLAERLTIPEVDLGSLPPPPTRKDREAYVSRVDSAIRSPSSKNRALSSTQPSIVTTPQESAHTVANVPSTDVQHIPITLSNDDLGPVASDVSPAVVGETVKETSILSEAETVENPNTGITGKFDYNVQVNYAPPPKPHRGPGSAPSLAPSKSAIRPQAPPCLNETLGPRPPALPGRETSSRGVESSSATGETPVSNFLPPPAPYRRTEPMSSEFSKNPVSSSAPARSMPNLVSSANRDLSSFPPPPKPKRPDISGSPVLKETESNENKKLSSSTPHGRGRLSMANTEEASFQDSTNLKKDLSNSQVASNETNSNEHPQKKNPPPKLKPKPKKLSTANFRSSSEELESDQRSAAINGQIGDISNELAQFKLKKTGSGFLNNKSIERSEVPPSKVKTPPKIPPKRDSLKKAPPVPAKSSTFKLNASSSQQKIEPEEDNNPFSIYLKSAVPLENDRLHR</sequence>
<feature type="compositionally biased region" description="Low complexity" evidence="4">
    <location>
        <begin position="172"/>
        <end position="194"/>
    </location>
</feature>
<evidence type="ECO:0000256" key="1">
    <source>
        <dbReference type="ARBA" id="ARBA00004256"/>
    </source>
</evidence>
<feature type="compositionally biased region" description="Polar residues" evidence="4">
    <location>
        <begin position="702"/>
        <end position="715"/>
    </location>
</feature>
<name>A0A7H9AVT8_ZYGMR</name>
<comment type="similarity">
    <text evidence="2">Belongs to the AIM3 family.</text>
</comment>
<feature type="compositionally biased region" description="Polar residues" evidence="4">
    <location>
        <begin position="815"/>
        <end position="829"/>
    </location>
</feature>
<feature type="compositionally biased region" description="Low complexity" evidence="4">
    <location>
        <begin position="267"/>
        <end position="288"/>
    </location>
</feature>
<feature type="compositionally biased region" description="Low complexity" evidence="4">
    <location>
        <begin position="94"/>
        <end position="122"/>
    </location>
</feature>
<feature type="compositionally biased region" description="Acidic residues" evidence="4">
    <location>
        <begin position="60"/>
        <end position="71"/>
    </location>
</feature>
<dbReference type="GO" id="GO:0045121">
    <property type="term" value="C:membrane raft"/>
    <property type="evidence" value="ECO:0007669"/>
    <property type="project" value="UniProtKB-SubCell"/>
</dbReference>
<dbReference type="RefSeq" id="XP_037142015.1">
    <property type="nucleotide sequence ID" value="XM_037286120.1"/>
</dbReference>
<evidence type="ECO:0008006" key="7">
    <source>
        <dbReference type="Google" id="ProtNLM"/>
    </source>
</evidence>
<feature type="compositionally biased region" description="Pro residues" evidence="4">
    <location>
        <begin position="123"/>
        <end position="171"/>
    </location>
</feature>
<dbReference type="Proteomes" id="UP000509704">
    <property type="component" value="Chromosome 1"/>
</dbReference>
<feature type="compositionally biased region" description="Polar residues" evidence="4">
    <location>
        <begin position="683"/>
        <end position="695"/>
    </location>
</feature>
<evidence type="ECO:0000256" key="3">
    <source>
        <dbReference type="ARBA" id="ARBA00023136"/>
    </source>
</evidence>
<dbReference type="GO" id="GO:0051016">
    <property type="term" value="P:barbed-end actin filament capping"/>
    <property type="evidence" value="ECO:0007669"/>
    <property type="project" value="InterPro"/>
</dbReference>
<evidence type="ECO:0000256" key="2">
    <source>
        <dbReference type="ARBA" id="ARBA00005311"/>
    </source>
</evidence>
<dbReference type="AlphaFoldDB" id="A0A7H9AVT8"/>
<feature type="compositionally biased region" description="Basic and acidic residues" evidence="4">
    <location>
        <begin position="395"/>
        <end position="404"/>
    </location>
</feature>
<keyword evidence="6" id="KW-1185">Reference proteome</keyword>
<feature type="compositionally biased region" description="Low complexity" evidence="4">
    <location>
        <begin position="229"/>
        <end position="257"/>
    </location>
</feature>
<feature type="region of interest" description="Disordered" evidence="4">
    <location>
        <begin position="773"/>
        <end position="840"/>
    </location>
</feature>
<feature type="compositionally biased region" description="Polar residues" evidence="4">
    <location>
        <begin position="609"/>
        <end position="639"/>
    </location>
</feature>
<feature type="compositionally biased region" description="Basic residues" evidence="4">
    <location>
        <begin position="46"/>
        <end position="57"/>
    </location>
</feature>
<proteinExistence type="inferred from homology"/>
<feature type="region of interest" description="Disordered" evidence="4">
    <location>
        <begin position="1"/>
        <end position="460"/>
    </location>
</feature>
<feature type="compositionally biased region" description="Pro residues" evidence="4">
    <location>
        <begin position="195"/>
        <end position="228"/>
    </location>
</feature>
<dbReference type="KEGG" id="zmk:HG535_0A02250"/>
<evidence type="ECO:0000256" key="4">
    <source>
        <dbReference type="SAM" id="MobiDB-lite"/>
    </source>
</evidence>
<feature type="compositionally biased region" description="Polar residues" evidence="4">
    <location>
        <begin position="580"/>
        <end position="595"/>
    </location>
</feature>
<feature type="compositionally biased region" description="Low complexity" evidence="4">
    <location>
        <begin position="36"/>
        <end position="45"/>
    </location>
</feature>
<evidence type="ECO:0000313" key="6">
    <source>
        <dbReference type="Proteomes" id="UP000509704"/>
    </source>
</evidence>
<feature type="compositionally biased region" description="Polar residues" evidence="4">
    <location>
        <begin position="373"/>
        <end position="382"/>
    </location>
</feature>
<comment type="subcellular location">
    <subcellularLocation>
        <location evidence="1">Membrane raft</location>
        <topology evidence="1">Peripheral membrane protein</topology>
    </subcellularLocation>
</comment>
<dbReference type="Pfam" id="PF17096">
    <property type="entry name" value="AIM3"/>
    <property type="match status" value="1"/>
</dbReference>